<evidence type="ECO:0000256" key="1">
    <source>
        <dbReference type="ARBA" id="ARBA00002591"/>
    </source>
</evidence>
<comment type="similarity">
    <text evidence="5">Belongs to the FlgH family.</text>
</comment>
<keyword evidence="14" id="KW-0969">Cilium</keyword>
<evidence type="ECO:0000256" key="4">
    <source>
        <dbReference type="ARBA" id="ARBA00004635"/>
    </source>
</evidence>
<gene>
    <name evidence="14" type="ORF">F7Q91_22535</name>
</gene>
<comment type="function">
    <text evidence="1">Assembles around the rod to form the L-ring and probably protects the motor/basal body from shearing forces during rotation.</text>
</comment>
<evidence type="ECO:0000313" key="15">
    <source>
        <dbReference type="Proteomes" id="UP000423756"/>
    </source>
</evidence>
<comment type="subcellular location">
    <subcellularLocation>
        <location evidence="2">Bacterial flagellum basal body</location>
    </subcellularLocation>
    <subcellularLocation>
        <location evidence="3">Cell outer membrane</location>
    </subcellularLocation>
    <subcellularLocation>
        <location evidence="4">Membrane</location>
        <topology evidence="4">Lipid-anchor</topology>
    </subcellularLocation>
</comment>
<evidence type="ECO:0000256" key="7">
    <source>
        <dbReference type="ARBA" id="ARBA00022729"/>
    </source>
</evidence>
<keyword evidence="12" id="KW-0449">Lipoprotein</keyword>
<evidence type="ECO:0000256" key="10">
    <source>
        <dbReference type="ARBA" id="ARBA00023143"/>
    </source>
</evidence>
<dbReference type="GO" id="GO:0003774">
    <property type="term" value="F:cytoskeletal motor activity"/>
    <property type="evidence" value="ECO:0007669"/>
    <property type="project" value="InterPro"/>
</dbReference>
<evidence type="ECO:0000256" key="9">
    <source>
        <dbReference type="ARBA" id="ARBA00023139"/>
    </source>
</evidence>
<feature type="chain" id="PRO_5030843946" evidence="13">
    <location>
        <begin position="22"/>
        <end position="192"/>
    </location>
</feature>
<dbReference type="PRINTS" id="PR01008">
    <property type="entry name" value="FLGLRINGFLGH"/>
</dbReference>
<keyword evidence="9" id="KW-0564">Palmitate</keyword>
<dbReference type="GO" id="GO:0071973">
    <property type="term" value="P:bacterial-type flagellum-dependent cell motility"/>
    <property type="evidence" value="ECO:0007669"/>
    <property type="project" value="InterPro"/>
</dbReference>
<protein>
    <submittedName>
        <fullName evidence="14">Flagellar basal body L-ring protein FlgH</fullName>
    </submittedName>
</protein>
<evidence type="ECO:0000256" key="12">
    <source>
        <dbReference type="ARBA" id="ARBA00023288"/>
    </source>
</evidence>
<dbReference type="PANTHER" id="PTHR34933">
    <property type="entry name" value="FLAGELLAR L-RING PROTEIN"/>
    <property type="match status" value="1"/>
</dbReference>
<proteinExistence type="inferred from homology"/>
<evidence type="ECO:0000256" key="6">
    <source>
        <dbReference type="ARBA" id="ARBA00011439"/>
    </source>
</evidence>
<accession>A0A7V7NPZ2</accession>
<dbReference type="GO" id="GO:0009279">
    <property type="term" value="C:cell outer membrane"/>
    <property type="evidence" value="ECO:0007669"/>
    <property type="project" value="UniProtKB-SubCell"/>
</dbReference>
<evidence type="ECO:0000256" key="5">
    <source>
        <dbReference type="ARBA" id="ARBA00006929"/>
    </source>
</evidence>
<keyword evidence="7 13" id="KW-0732">Signal</keyword>
<evidence type="ECO:0000256" key="2">
    <source>
        <dbReference type="ARBA" id="ARBA00004117"/>
    </source>
</evidence>
<evidence type="ECO:0000256" key="8">
    <source>
        <dbReference type="ARBA" id="ARBA00023136"/>
    </source>
</evidence>
<evidence type="ECO:0000256" key="13">
    <source>
        <dbReference type="SAM" id="SignalP"/>
    </source>
</evidence>
<keyword evidence="10" id="KW-0975">Bacterial flagellum</keyword>
<dbReference type="GO" id="GO:0009427">
    <property type="term" value="C:bacterial-type flagellum basal body, distal rod, L ring"/>
    <property type="evidence" value="ECO:0007669"/>
    <property type="project" value="InterPro"/>
</dbReference>
<dbReference type="Proteomes" id="UP000423756">
    <property type="component" value="Unassembled WGS sequence"/>
</dbReference>
<evidence type="ECO:0000313" key="14">
    <source>
        <dbReference type="EMBL" id="KAB0470292.1"/>
    </source>
</evidence>
<dbReference type="InterPro" id="IPR000527">
    <property type="entry name" value="Flag_Lring"/>
</dbReference>
<comment type="caution">
    <text evidence="14">The sequence shown here is derived from an EMBL/GenBank/DDBJ whole genome shotgun (WGS) entry which is preliminary data.</text>
</comment>
<keyword evidence="11" id="KW-0998">Cell outer membrane</keyword>
<dbReference type="Pfam" id="PF02107">
    <property type="entry name" value="FlgH"/>
    <property type="match status" value="1"/>
</dbReference>
<organism evidence="14 15">
    <name type="scientific">Vibrio chagasii</name>
    <dbReference type="NCBI Taxonomy" id="170679"/>
    <lineage>
        <taxon>Bacteria</taxon>
        <taxon>Pseudomonadati</taxon>
        <taxon>Pseudomonadota</taxon>
        <taxon>Gammaproteobacteria</taxon>
        <taxon>Vibrionales</taxon>
        <taxon>Vibrionaceae</taxon>
        <taxon>Vibrio</taxon>
    </lineage>
</organism>
<keyword evidence="14" id="KW-0282">Flagellum</keyword>
<evidence type="ECO:0000256" key="3">
    <source>
        <dbReference type="ARBA" id="ARBA00004442"/>
    </source>
</evidence>
<evidence type="ECO:0000256" key="11">
    <source>
        <dbReference type="ARBA" id="ARBA00023237"/>
    </source>
</evidence>
<dbReference type="PANTHER" id="PTHR34933:SF1">
    <property type="entry name" value="FLAGELLAR L-RING PROTEIN"/>
    <property type="match status" value="1"/>
</dbReference>
<dbReference type="AlphaFoldDB" id="A0A7V7NPZ2"/>
<name>A0A7V7NPZ2_9VIBR</name>
<sequence>MNIKRCLLIYTAAQFLFFSTAAFPIEYDVKNYKAKWADQRATSVGDVVTILVQETAKATSSAGLDAENKHSVGISQQLNSNSFNLDTGLNGSMAGESSTSRNGSISATITARVTEIDQHNMLKIFGEQYVTVNGEEQKITISGYVRPEDLTAQNLVVSSRIESAVIELSGIGEVNDNRNPNVFRLLFRWLGF</sequence>
<keyword evidence="8" id="KW-0472">Membrane</keyword>
<feature type="signal peptide" evidence="13">
    <location>
        <begin position="1"/>
        <end position="21"/>
    </location>
</feature>
<comment type="subunit">
    <text evidence="6">The basal body constitutes a major portion of the flagellar organelle and consists of four rings (L,P,S, and M) mounted on a central rod.</text>
</comment>
<reference evidence="14 15" key="1">
    <citation type="submission" date="2019-09" db="EMBL/GenBank/DDBJ databases">
        <title>Draft genome sequences of 48 bacterial type strains from the CCUG.</title>
        <authorList>
            <person name="Tunovic T."/>
            <person name="Pineiro-Iglesias B."/>
            <person name="Unosson C."/>
            <person name="Inganas E."/>
            <person name="Ohlen M."/>
            <person name="Cardew S."/>
            <person name="Jensie-Markopoulos S."/>
            <person name="Salva-Serra F."/>
            <person name="Jaen-Luchoro D."/>
            <person name="Karlsson R."/>
            <person name="Svensson-Stadler L."/>
            <person name="Chun J."/>
            <person name="Moore E."/>
        </authorList>
    </citation>
    <scope>NUCLEOTIDE SEQUENCE [LARGE SCALE GENOMIC DNA]</scope>
    <source>
        <strain evidence="14 15">CCUG 48643</strain>
    </source>
</reference>
<dbReference type="EMBL" id="VZPX01000069">
    <property type="protein sequence ID" value="KAB0470292.1"/>
    <property type="molecule type" value="Genomic_DNA"/>
</dbReference>
<keyword evidence="14" id="KW-0966">Cell projection</keyword>